<reference evidence="9" key="2">
    <citation type="submission" date="2020-10" db="UniProtKB">
        <authorList>
            <consortium name="WormBaseParasite"/>
        </authorList>
    </citation>
    <scope>IDENTIFICATION</scope>
</reference>
<dbReference type="Pfam" id="PF19256">
    <property type="entry name" value="LAIKA"/>
    <property type="match status" value="1"/>
</dbReference>
<dbReference type="Pfam" id="PF02037">
    <property type="entry name" value="SAP"/>
    <property type="match status" value="1"/>
</dbReference>
<feature type="compositionally biased region" description="Low complexity" evidence="6">
    <location>
        <begin position="527"/>
        <end position="562"/>
    </location>
</feature>
<evidence type="ECO:0000313" key="8">
    <source>
        <dbReference type="Proteomes" id="UP000492821"/>
    </source>
</evidence>
<evidence type="ECO:0000256" key="3">
    <source>
        <dbReference type="ARBA" id="ARBA00022553"/>
    </source>
</evidence>
<dbReference type="InterPro" id="IPR025954">
    <property type="entry name" value="DBC1/CARP1_inactive_NUDIX"/>
</dbReference>
<feature type="compositionally biased region" description="Basic and acidic residues" evidence="6">
    <location>
        <begin position="635"/>
        <end position="649"/>
    </location>
</feature>
<dbReference type="PANTHER" id="PTHR14304">
    <property type="entry name" value="CELL DIVISION CYCLE AND APOPTOSIS REGULATOR PROTEIN"/>
    <property type="match status" value="1"/>
</dbReference>
<sequence length="1189" mass="131700">MSFGQKNTWPRPAAPSGQLNPAMFSNITGQQFGMLNVPNINALVNQAAFGNIIAQQQQQRPPLLQQIPQQQQQQRNQSPVNKKRSFVGSISKFLETYGFIDDEVFFQASVVTGGQPVIGARCMVEAVYNSSMPFHWNATSVQMIPDNNPPAMHNNMGGRNRMQGGNRWDPSPSNGPDNRSRGGPDDRYNNHNNHRGGDRDIGRARSPPPRREPRPVIRRSPPRRLSPGKSPVRRPEKRERTPRVISPRRDASVHGSREPPRRRARITPRYACRPVKTVVNKNVTCADLRTRYKSLYVPSDFVSAEMSWLDSFPLDAPSQLGANPVNFHVCHKDVDFESADYTPEQLTPPSDEDHRFTVRILLLTNPGIVEFRKKVFSLLPDGSIDEAQENVNFNKAVHFLTGIRGRNEVMAIGGAWSPTVDGGDPTSLGTQIKVAVRSTLQLTGVDLSNVSTWYKMAHLEYYRAERDRVDNVVLLLPDTSSLASLMPSPEVYAATVAKLKEQLAAKISDIDAKEFVSTVDKRRKEAATTLKPATTGTATDPSATTTTPPTATTTTTTTESVPAEAAVAAADVATNEGADEETKMETDGGPERIHWGAAIASLRVADLREQLTLRGLDTKGVKNVLIQRLQKALDEEKAAEGGEEIKQEPEPVAEETPAAEAVPVEEVKKEPVEPEVKEDEPMETDPAAEPEITLDQLEEKEDEDDYTAEELEEIRREREKFDVINNERKAALTRHYVFPEQPALLVFPSKTAKNGRFDCKVAPLSNLLEYRVEDNKEASFEVFIFAEAAREMFDRSAAFTIYKTLQSANDLEVELAKRKEALTAAFNTPAPEAPAAETTTEEATPAAEAKPAESTTEAAATPAKEEAPTPAPEKPEIDERELLSHFRQLVGNFDAFTAFAHYDYNVVGYIAIQDLEEILLTIGLRLSRGDILRLSKRLSSRDRLNYRIYTDRWVNKDLEVKYTSTPKEDAPALEKLVEVHPRSTLDENAVSNGESQPSEIIVYKGAALNVKQAMEEHEETKSECTKLHTLVQEQEHVLKNYKEQVDGLEKRKKRLESDVSYYRKKAHDAEKLLKSNDDELIILKTALVDSRRLSDRISAIVDRTLVKKEKTKEPEAADASKKSEGEEKKDGDEGAKEEASSGNGSTEANADVSMEAANTSDAKNEAAEAAQPPAETVSSAETAEAASTA</sequence>
<dbReference type="Proteomes" id="UP000492821">
    <property type="component" value="Unassembled WGS sequence"/>
</dbReference>
<feature type="compositionally biased region" description="Acidic residues" evidence="6">
    <location>
        <begin position="676"/>
        <end position="688"/>
    </location>
</feature>
<dbReference type="InterPro" id="IPR025223">
    <property type="entry name" value="S1-like_RNA-bd_dom"/>
</dbReference>
<feature type="compositionally biased region" description="Low complexity" evidence="6">
    <location>
        <begin position="60"/>
        <end position="77"/>
    </location>
</feature>
<feature type="compositionally biased region" description="Basic and acidic residues" evidence="6">
    <location>
        <begin position="178"/>
        <end position="215"/>
    </location>
</feature>
<dbReference type="SMART" id="SM00513">
    <property type="entry name" value="SAP"/>
    <property type="match status" value="1"/>
</dbReference>
<dbReference type="WBParaSite" id="Pan_g18548.t1">
    <property type="protein sequence ID" value="Pan_g18548.t1"/>
    <property type="gene ID" value="Pan_g18548"/>
</dbReference>
<dbReference type="GO" id="GO:0005634">
    <property type="term" value="C:nucleus"/>
    <property type="evidence" value="ECO:0007669"/>
    <property type="project" value="TreeGrafter"/>
</dbReference>
<feature type="region of interest" description="Disordered" evidence="6">
    <location>
        <begin position="826"/>
        <end position="875"/>
    </location>
</feature>
<feature type="compositionally biased region" description="Basic and acidic residues" evidence="6">
    <location>
        <begin position="665"/>
        <end position="675"/>
    </location>
</feature>
<feature type="compositionally biased region" description="Basic and acidic residues" evidence="6">
    <location>
        <begin position="1109"/>
        <end position="1139"/>
    </location>
</feature>
<feature type="compositionally biased region" description="Basic and acidic residues" evidence="6">
    <location>
        <begin position="580"/>
        <end position="590"/>
    </location>
</feature>
<feature type="compositionally biased region" description="Low complexity" evidence="6">
    <location>
        <begin position="654"/>
        <end position="664"/>
    </location>
</feature>
<feature type="compositionally biased region" description="Basic and acidic residues" evidence="6">
    <location>
        <begin position="863"/>
        <end position="875"/>
    </location>
</feature>
<comment type="subcellular location">
    <subcellularLocation>
        <location evidence="1">Cytoplasm</location>
    </subcellularLocation>
</comment>
<feature type="region of interest" description="Disordered" evidence="6">
    <location>
        <begin position="524"/>
        <end position="562"/>
    </location>
</feature>
<keyword evidence="8" id="KW-1185">Reference proteome</keyword>
<keyword evidence="2" id="KW-0963">Cytoplasm</keyword>
<dbReference type="InterPro" id="IPR025224">
    <property type="entry name" value="CCAR1/CCAR2"/>
</dbReference>
<name>A0A7E4VBQ7_PANRE</name>
<dbReference type="SMART" id="SM01122">
    <property type="entry name" value="DBC1"/>
    <property type="match status" value="1"/>
</dbReference>
<feature type="coiled-coil region" evidence="5">
    <location>
        <begin position="1003"/>
        <end position="1065"/>
    </location>
</feature>
<dbReference type="InterPro" id="IPR003034">
    <property type="entry name" value="SAP_dom"/>
</dbReference>
<dbReference type="InterPro" id="IPR045353">
    <property type="entry name" value="LAIKA"/>
</dbReference>
<feature type="region of interest" description="Disordered" evidence="6">
    <location>
        <begin position="60"/>
        <end position="83"/>
    </location>
</feature>
<feature type="region of interest" description="Disordered" evidence="6">
    <location>
        <begin position="145"/>
        <end position="264"/>
    </location>
</feature>
<dbReference type="InterPro" id="IPR036361">
    <property type="entry name" value="SAP_dom_sf"/>
</dbReference>
<dbReference type="Pfam" id="PF14444">
    <property type="entry name" value="S1-like"/>
    <property type="match status" value="1"/>
</dbReference>
<evidence type="ECO:0000259" key="7">
    <source>
        <dbReference type="PROSITE" id="PS50800"/>
    </source>
</evidence>
<dbReference type="GO" id="GO:0005737">
    <property type="term" value="C:cytoplasm"/>
    <property type="evidence" value="ECO:0007669"/>
    <property type="project" value="UniProtKB-SubCell"/>
</dbReference>
<feature type="region of interest" description="Disordered" evidence="6">
    <location>
        <begin position="1109"/>
        <end position="1189"/>
    </location>
</feature>
<evidence type="ECO:0000256" key="4">
    <source>
        <dbReference type="ARBA" id="ARBA00023054"/>
    </source>
</evidence>
<dbReference type="SUPFAM" id="SSF68906">
    <property type="entry name" value="SAP domain"/>
    <property type="match status" value="1"/>
</dbReference>
<feature type="compositionally biased region" description="Low complexity" evidence="6">
    <location>
        <begin position="1167"/>
        <end position="1189"/>
    </location>
</feature>
<dbReference type="AlphaFoldDB" id="A0A7E4VBQ7"/>
<feature type="region of interest" description="Disordered" evidence="6">
    <location>
        <begin position="1"/>
        <end position="22"/>
    </location>
</feature>
<evidence type="ECO:0000256" key="1">
    <source>
        <dbReference type="ARBA" id="ARBA00004496"/>
    </source>
</evidence>
<organism evidence="8 9">
    <name type="scientific">Panagrellus redivivus</name>
    <name type="common">Microworm</name>
    <dbReference type="NCBI Taxonomy" id="6233"/>
    <lineage>
        <taxon>Eukaryota</taxon>
        <taxon>Metazoa</taxon>
        <taxon>Ecdysozoa</taxon>
        <taxon>Nematoda</taxon>
        <taxon>Chromadorea</taxon>
        <taxon>Rhabditida</taxon>
        <taxon>Tylenchina</taxon>
        <taxon>Panagrolaimomorpha</taxon>
        <taxon>Panagrolaimoidea</taxon>
        <taxon>Panagrolaimidae</taxon>
        <taxon>Panagrellus</taxon>
    </lineage>
</organism>
<feature type="compositionally biased region" description="Low complexity" evidence="6">
    <location>
        <begin position="152"/>
        <end position="167"/>
    </location>
</feature>
<evidence type="ECO:0000256" key="5">
    <source>
        <dbReference type="SAM" id="Coils"/>
    </source>
</evidence>
<evidence type="ECO:0000256" key="6">
    <source>
        <dbReference type="SAM" id="MobiDB-lite"/>
    </source>
</evidence>
<dbReference type="PROSITE" id="PS50800">
    <property type="entry name" value="SAP"/>
    <property type="match status" value="1"/>
</dbReference>
<reference evidence="8" key="1">
    <citation type="journal article" date="2013" name="Genetics">
        <title>The draft genome and transcriptome of Panagrellus redivivus are shaped by the harsh demands of a free-living lifestyle.</title>
        <authorList>
            <person name="Srinivasan J."/>
            <person name="Dillman A.R."/>
            <person name="Macchietto M.G."/>
            <person name="Heikkinen L."/>
            <person name="Lakso M."/>
            <person name="Fracchia K.M."/>
            <person name="Antoshechkin I."/>
            <person name="Mortazavi A."/>
            <person name="Wong G."/>
            <person name="Sternberg P.W."/>
        </authorList>
    </citation>
    <scope>NUCLEOTIDE SEQUENCE [LARGE SCALE GENOMIC DNA]</scope>
    <source>
        <strain evidence="8">MT8872</strain>
    </source>
</reference>
<dbReference type="Gene3D" id="1.10.720.30">
    <property type="entry name" value="SAP domain"/>
    <property type="match status" value="1"/>
</dbReference>
<feature type="region of interest" description="Disordered" evidence="6">
    <location>
        <begin position="571"/>
        <end position="590"/>
    </location>
</feature>
<keyword evidence="4 5" id="KW-0175">Coiled coil</keyword>
<proteinExistence type="predicted"/>
<dbReference type="Pfam" id="PF14443">
    <property type="entry name" value="DBC1"/>
    <property type="match status" value="1"/>
</dbReference>
<feature type="domain" description="SAP" evidence="7">
    <location>
        <begin position="599"/>
        <end position="633"/>
    </location>
</feature>
<feature type="compositionally biased region" description="Low complexity" evidence="6">
    <location>
        <begin position="826"/>
        <end position="862"/>
    </location>
</feature>
<evidence type="ECO:0000313" key="9">
    <source>
        <dbReference type="WBParaSite" id="Pan_g18548.t1"/>
    </source>
</evidence>
<dbReference type="PANTHER" id="PTHR14304:SF11">
    <property type="entry name" value="SAP DOMAIN-CONTAINING PROTEIN"/>
    <property type="match status" value="1"/>
</dbReference>
<keyword evidence="3" id="KW-0597">Phosphoprotein</keyword>
<dbReference type="GO" id="GO:0006355">
    <property type="term" value="P:regulation of DNA-templated transcription"/>
    <property type="evidence" value="ECO:0007669"/>
    <property type="project" value="InterPro"/>
</dbReference>
<feature type="compositionally biased region" description="Basic and acidic residues" evidence="6">
    <location>
        <begin position="233"/>
        <end position="261"/>
    </location>
</feature>
<evidence type="ECO:0000256" key="2">
    <source>
        <dbReference type="ARBA" id="ARBA00022490"/>
    </source>
</evidence>
<feature type="region of interest" description="Disordered" evidence="6">
    <location>
        <begin position="635"/>
        <end position="692"/>
    </location>
</feature>
<protein>
    <submittedName>
        <fullName evidence="9">DBC1 domain-containing protein</fullName>
    </submittedName>
</protein>
<accession>A0A7E4VBQ7</accession>